<dbReference type="CDD" id="cd08152">
    <property type="entry name" value="y4iL_like"/>
    <property type="match status" value="1"/>
</dbReference>
<name>A0A386UVW4_9RHOB</name>
<dbReference type="PANTHER" id="PTHR36195:SF4">
    <property type="entry name" value="DOMAIN PROTEIN, PUTATIVE (AFU_ORTHOLOGUE AFUA_5G01990)-RELATED"/>
    <property type="match status" value="1"/>
</dbReference>
<organism evidence="1 2">
    <name type="scientific">Paracoccus yeei</name>
    <dbReference type="NCBI Taxonomy" id="147645"/>
    <lineage>
        <taxon>Bacteria</taxon>
        <taxon>Pseudomonadati</taxon>
        <taxon>Pseudomonadota</taxon>
        <taxon>Alphaproteobacteria</taxon>
        <taxon>Rhodobacterales</taxon>
        <taxon>Paracoccaceae</taxon>
        <taxon>Paracoccus</taxon>
    </lineage>
</organism>
<dbReference type="AlphaFoldDB" id="A0A386UVW4"/>
<sequence length="396" mass="43698">MNFPMDVALGGQAVTGPPLISQPDHERIANGVAMEIDYVRWSPDLEVLQPDEARLTDEIVSQMGAANLAAFDRHRHAIRDAHAKSHGFLKGRLRVHDDLPAHLRQGIFAEPATYDVIARLSSAPGDIHSDEVPAPRGFAIKILDVPGARLAGDEPGRNQDFLMVNFPVLAFGTVQKYKKMLGLLEKNANAPDFFQRMVAAAARGAEDVVEVFGREPGATLQGLARDNANLLGETYHTQGALRFGDYIGKISLAPASKNVRALTGRIIKDVDFSAMRDLVVDFFRDQGAEYTLRVQLATDLDRMPIENAAVQWDEESSPQQSLASLTFEAQDAFSPARRVYGDDVLHFNPWQCVEAHQPLGSINRIRRAAYAASTLRRHELNAVERHEPATLDEIPD</sequence>
<evidence type="ECO:0000313" key="2">
    <source>
        <dbReference type="Proteomes" id="UP000272010"/>
    </source>
</evidence>
<dbReference type="PANTHER" id="PTHR36195">
    <property type="entry name" value="DOMAIN PROTEIN, PUTATIVE (AFU_ORTHOLOGUE AFUA_5G01990)-RELATED-RELATED"/>
    <property type="match status" value="1"/>
</dbReference>
<evidence type="ECO:0000313" key="1">
    <source>
        <dbReference type="EMBL" id="AYF03952.1"/>
    </source>
</evidence>
<dbReference type="Gene3D" id="2.40.180.10">
    <property type="entry name" value="Catalase core domain"/>
    <property type="match status" value="1"/>
</dbReference>
<dbReference type="GO" id="GO:0020037">
    <property type="term" value="F:heme binding"/>
    <property type="evidence" value="ECO:0007669"/>
    <property type="project" value="InterPro"/>
</dbReference>
<gene>
    <name evidence="1" type="ORF">PY32053_04447</name>
</gene>
<dbReference type="InterPro" id="IPR020835">
    <property type="entry name" value="Catalase_sf"/>
</dbReference>
<dbReference type="SUPFAM" id="SSF56634">
    <property type="entry name" value="Heme-dependent catalase-like"/>
    <property type="match status" value="1"/>
</dbReference>
<dbReference type="EMBL" id="CP031081">
    <property type="protein sequence ID" value="AYF03952.1"/>
    <property type="molecule type" value="Genomic_DNA"/>
</dbReference>
<reference evidence="2" key="1">
    <citation type="submission" date="2018-07" db="EMBL/GenBank/DDBJ databases">
        <title>Genome Structure of the Opportunistic Pathogen Paracoccus yeei (Alphaproteobacteria) and Identification of Putative Virulence Factors.</title>
        <authorList>
            <person name="Lasek R."/>
            <person name="Szuplewska M."/>
            <person name="Mitura M."/>
            <person name="Decewicz P."/>
            <person name="Chmielowska C."/>
            <person name="Pawlot A."/>
            <person name="Sentkowska D."/>
            <person name="Czarnecki J."/>
            <person name="Bartosik D."/>
        </authorList>
    </citation>
    <scope>NUCLEOTIDE SEQUENCE [LARGE SCALE GENOMIC DNA]</scope>
    <source>
        <strain evidence="2">CCUG 32053</strain>
        <plasmid evidence="2">pyee3</plasmid>
    </source>
</reference>
<dbReference type="Proteomes" id="UP000272010">
    <property type="component" value="Plasmid pYEE3"/>
</dbReference>
<proteinExistence type="predicted"/>
<protein>
    <submittedName>
        <fullName evidence="1">Catalase</fullName>
    </submittedName>
</protein>
<geneLocation type="plasmid" evidence="2">
    <name>pyee3</name>
</geneLocation>
<accession>A0A386UVW4</accession>
<keyword evidence="1" id="KW-0614">Plasmid</keyword>